<name>A0ABP9P1X7_9BACT</name>
<evidence type="ECO:0000313" key="2">
    <source>
        <dbReference type="Proteomes" id="UP001499852"/>
    </source>
</evidence>
<comment type="caution">
    <text evidence="1">The sequence shown here is derived from an EMBL/GenBank/DDBJ whole genome shotgun (WGS) entry which is preliminary data.</text>
</comment>
<protein>
    <submittedName>
        <fullName evidence="1">Uncharacterized protein</fullName>
    </submittedName>
</protein>
<organism evidence="1 2">
    <name type="scientific">Prosthecobacter algae</name>
    <dbReference type="NCBI Taxonomy" id="1144682"/>
    <lineage>
        <taxon>Bacteria</taxon>
        <taxon>Pseudomonadati</taxon>
        <taxon>Verrucomicrobiota</taxon>
        <taxon>Verrucomicrobiia</taxon>
        <taxon>Verrucomicrobiales</taxon>
        <taxon>Verrucomicrobiaceae</taxon>
        <taxon>Prosthecobacter</taxon>
    </lineage>
</organism>
<dbReference type="Proteomes" id="UP001499852">
    <property type="component" value="Unassembled WGS sequence"/>
</dbReference>
<proteinExistence type="predicted"/>
<reference evidence="2" key="1">
    <citation type="journal article" date="2019" name="Int. J. Syst. Evol. Microbiol.">
        <title>The Global Catalogue of Microorganisms (GCM) 10K type strain sequencing project: providing services to taxonomists for standard genome sequencing and annotation.</title>
        <authorList>
            <consortium name="The Broad Institute Genomics Platform"/>
            <consortium name="The Broad Institute Genome Sequencing Center for Infectious Disease"/>
            <person name="Wu L."/>
            <person name="Ma J."/>
        </authorList>
    </citation>
    <scope>NUCLEOTIDE SEQUENCE [LARGE SCALE GENOMIC DNA]</scope>
    <source>
        <strain evidence="2">JCM 18053</strain>
    </source>
</reference>
<dbReference type="RefSeq" id="WP_345736200.1">
    <property type="nucleotide sequence ID" value="NZ_BAABIA010000003.1"/>
</dbReference>
<keyword evidence="2" id="KW-1185">Reference proteome</keyword>
<gene>
    <name evidence="1" type="ORF">GCM10023213_19730</name>
</gene>
<evidence type="ECO:0000313" key="1">
    <source>
        <dbReference type="EMBL" id="GAA5139287.1"/>
    </source>
</evidence>
<accession>A0ABP9P1X7</accession>
<sequence length="77" mass="8499">MPLPYMIAEQEWCNEVGEILQIPEKDGLRAVLALADGDRVRAWRFALTMRKIGFCPVSMARKILGAAGIQKGAANQL</sequence>
<dbReference type="EMBL" id="BAABIA010000003">
    <property type="protein sequence ID" value="GAA5139287.1"/>
    <property type="molecule type" value="Genomic_DNA"/>
</dbReference>